<dbReference type="Pfam" id="PF20736">
    <property type="entry name" value="Glyco_hydro127M"/>
    <property type="match status" value="1"/>
</dbReference>
<dbReference type="Pfam" id="PF20620">
    <property type="entry name" value="DUF6805"/>
    <property type="match status" value="1"/>
</dbReference>
<dbReference type="PROSITE" id="PS51318">
    <property type="entry name" value="TAT"/>
    <property type="match status" value="1"/>
</dbReference>
<keyword evidence="7" id="KW-1185">Reference proteome</keyword>
<keyword evidence="6" id="KW-0378">Hydrolase</keyword>
<feature type="region of interest" description="Disordered" evidence="1">
    <location>
        <begin position="551"/>
        <end position="571"/>
    </location>
</feature>
<dbReference type="InterPro" id="IPR046544">
    <property type="entry name" value="GH146_SB_dom"/>
</dbReference>
<evidence type="ECO:0000256" key="2">
    <source>
        <dbReference type="SAM" id="SignalP"/>
    </source>
</evidence>
<name>A0ABY9RNR5_9BURK</name>
<gene>
    <name evidence="6" type="ORF">RF679_05015</name>
</gene>
<dbReference type="InterPro" id="IPR008928">
    <property type="entry name" value="6-hairpin_glycosidase_sf"/>
</dbReference>
<evidence type="ECO:0000256" key="1">
    <source>
        <dbReference type="SAM" id="MobiDB-lite"/>
    </source>
</evidence>
<feature type="signal peptide" evidence="2">
    <location>
        <begin position="1"/>
        <end position="35"/>
    </location>
</feature>
<evidence type="ECO:0000259" key="4">
    <source>
        <dbReference type="Pfam" id="PF20620"/>
    </source>
</evidence>
<dbReference type="Pfam" id="PF07944">
    <property type="entry name" value="Beta-AFase-like_GH127_cat"/>
    <property type="match status" value="1"/>
</dbReference>
<dbReference type="PANTHER" id="PTHR31151">
    <property type="entry name" value="PROLINE-TRNA LIGASE (DUF1680)"/>
    <property type="match status" value="1"/>
</dbReference>
<evidence type="ECO:0000259" key="3">
    <source>
        <dbReference type="Pfam" id="PF07944"/>
    </source>
</evidence>
<protein>
    <submittedName>
        <fullName evidence="6">Glycoside hydrolase family 127 protein</fullName>
    </submittedName>
</protein>
<evidence type="ECO:0000313" key="6">
    <source>
        <dbReference type="EMBL" id="WMW81641.1"/>
    </source>
</evidence>
<feature type="domain" description="Non-reducing end beta-L-arabinofuranosidase-like GH127 middle" evidence="5">
    <location>
        <begin position="460"/>
        <end position="597"/>
    </location>
</feature>
<accession>A0ABY9RNR5</accession>
<evidence type="ECO:0000259" key="5">
    <source>
        <dbReference type="Pfam" id="PF20736"/>
    </source>
</evidence>
<sequence>MTDTTKHNWRRRHLLKASAGASVLGSPLFSFSAAAQTDVLIKGTGVDVASELQVARPIPLEQVRLLPSIYMDALKANLAYLLRLDADRMLHNYHRFAGLPTKAKAYGGWEADTIAGEALGHYLSALSLMYAQTGETSMLARVDYIIDELERVQNAHGDGYLGGFMRKRANGDIVDGKEIFAEIMAGDIRSAGFDLNGCWVPLYNWHKVFAGLLDAQRYCKNQKALQLGLGLANYVAKVFAALDEQQLQLVLNCEHGGINESFAELFVRTGDRRWLALAERIYHHKVLDPLAEGKDELATLHANTQIPKLIGLARLAEITGKSHYRKASTQFWHSVTEHHSYVIGGHGDREYFDAADSQAQHISEQTCEACGTYNMLKLTRHLFSWAPHSQYFEFYERAHLNHILAHQNPKTGMFTYMTPLMSGMPREFSTEDDSFWCCVLSGLESHAKHGDSIYWSREATLFVNLYIPSRLDWQAQGLQLEMTGAYPYDEFVTLRITQIDRQNKRQNQTPSHAETHLQAQVQSTKDSNAKLTLALRIPTWANGFSAEVHATQHNHAAQTSKRSNAATKKYSHRDSDGYCRIERRWQVGDTIRLHLPMQLRFENAAGRPAQASDSPVALLRGPTVMAADLGPADKAYTAPAPALVGDSLLGKFIRLKGRTLRYQSIGIVRPKDQQFLPFFQMHERRAAVYFPRFSNAQWKVAEQEYAREQKEKQDLIARSVDIMHLGEMQAERDHQLTADISYPVSYRGRNGRDARTGGFFEFTIKVKPGQLHLIAAYWGEERRRRFRILIDQTEIQYVELKGEFPGQFIEQTYVIPESVTNGKTSVRVRFQPEQGYTAGPVFGCRLVLAK</sequence>
<evidence type="ECO:0000313" key="7">
    <source>
        <dbReference type="Proteomes" id="UP001181355"/>
    </source>
</evidence>
<dbReference type="RefSeq" id="WP_309483120.1">
    <property type="nucleotide sequence ID" value="NZ_CP133720.1"/>
</dbReference>
<dbReference type="InterPro" id="IPR012878">
    <property type="entry name" value="Beta-AFase-like_GH127_cat"/>
</dbReference>
<feature type="compositionally biased region" description="Polar residues" evidence="1">
    <location>
        <begin position="551"/>
        <end position="566"/>
    </location>
</feature>
<dbReference type="EMBL" id="CP133720">
    <property type="protein sequence ID" value="WMW81641.1"/>
    <property type="molecule type" value="Genomic_DNA"/>
</dbReference>
<proteinExistence type="predicted"/>
<dbReference type="InterPro" id="IPR049046">
    <property type="entry name" value="Beta-AFase-like_GH127_middle"/>
</dbReference>
<keyword evidence="2" id="KW-0732">Signal</keyword>
<dbReference type="InterPro" id="IPR006311">
    <property type="entry name" value="TAT_signal"/>
</dbReference>
<feature type="chain" id="PRO_5047510285" evidence="2">
    <location>
        <begin position="36"/>
        <end position="850"/>
    </location>
</feature>
<dbReference type="GO" id="GO:0016787">
    <property type="term" value="F:hydrolase activity"/>
    <property type="evidence" value="ECO:0007669"/>
    <property type="project" value="UniProtKB-KW"/>
</dbReference>
<organism evidence="6 7">
    <name type="scientific">Undibacterium cyanobacteriorum</name>
    <dbReference type="NCBI Taxonomy" id="3073561"/>
    <lineage>
        <taxon>Bacteria</taxon>
        <taxon>Pseudomonadati</taxon>
        <taxon>Pseudomonadota</taxon>
        <taxon>Betaproteobacteria</taxon>
        <taxon>Burkholderiales</taxon>
        <taxon>Oxalobacteraceae</taxon>
        <taxon>Undibacterium</taxon>
    </lineage>
</organism>
<dbReference type="SUPFAM" id="SSF48208">
    <property type="entry name" value="Six-hairpin glycosidases"/>
    <property type="match status" value="1"/>
</dbReference>
<feature type="domain" description="Glycoside hydrolase GH146 substrate-binding" evidence="4">
    <location>
        <begin position="715"/>
        <end position="847"/>
    </location>
</feature>
<feature type="domain" description="Non-reducing end beta-L-arabinofuranosidase-like GH127 catalytic" evidence="3">
    <location>
        <begin position="62"/>
        <end position="450"/>
    </location>
</feature>
<dbReference type="Proteomes" id="UP001181355">
    <property type="component" value="Chromosome"/>
</dbReference>
<dbReference type="PANTHER" id="PTHR31151:SF0">
    <property type="entry name" value="PROLINE-TRNA LIGASE (DUF1680)"/>
    <property type="match status" value="1"/>
</dbReference>
<reference evidence="6" key="1">
    <citation type="submission" date="2023-09" db="EMBL/GenBank/DDBJ databases">
        <title>Undibacterium sp. 20NA77.5 isolated from freshwater.</title>
        <authorList>
            <person name="Le V."/>
            <person name="Ko S.-R."/>
            <person name="Ahn C.-Y."/>
            <person name="Oh H.-M."/>
        </authorList>
    </citation>
    <scope>NUCLEOTIDE SEQUENCE</scope>
    <source>
        <strain evidence="6">20NA77.5</strain>
    </source>
</reference>